<feature type="domain" description="Acyltransferase 3" evidence="7">
    <location>
        <begin position="14"/>
        <end position="320"/>
    </location>
</feature>
<feature type="transmembrane region" description="Helical" evidence="6">
    <location>
        <begin position="125"/>
        <end position="144"/>
    </location>
</feature>
<accession>A0A8T3VLX0</accession>
<dbReference type="GO" id="GO:0016413">
    <property type="term" value="F:O-acetyltransferase activity"/>
    <property type="evidence" value="ECO:0007669"/>
    <property type="project" value="TreeGrafter"/>
</dbReference>
<feature type="transmembrane region" description="Helical" evidence="6">
    <location>
        <begin position="53"/>
        <end position="72"/>
    </location>
</feature>
<evidence type="ECO:0000256" key="1">
    <source>
        <dbReference type="ARBA" id="ARBA00004651"/>
    </source>
</evidence>
<evidence type="ECO:0000259" key="7">
    <source>
        <dbReference type="Pfam" id="PF01757"/>
    </source>
</evidence>
<feature type="transmembrane region" description="Helical" evidence="6">
    <location>
        <begin position="207"/>
        <end position="227"/>
    </location>
</feature>
<keyword evidence="3 6" id="KW-0812">Transmembrane</keyword>
<evidence type="ECO:0000256" key="5">
    <source>
        <dbReference type="ARBA" id="ARBA00023136"/>
    </source>
</evidence>
<feature type="transmembrane region" description="Helical" evidence="6">
    <location>
        <begin position="151"/>
        <end position="168"/>
    </location>
</feature>
<evidence type="ECO:0000313" key="8">
    <source>
        <dbReference type="EMBL" id="MBE6510371.1"/>
    </source>
</evidence>
<evidence type="ECO:0000256" key="2">
    <source>
        <dbReference type="ARBA" id="ARBA00022475"/>
    </source>
</evidence>
<sequence length="336" mass="39242">MNDIMKTKKERIFYYDVLRAFAIIAVIICHVDHFFGPLTTPTQIIAQMTFHDIGRIGVPIFLMISGALLLNREYPSIPDFLKKRFARIIYPFIFWIILILGQLYYHGYNSTFMWNVFTGESSITWYFWTLIGIYLFIPIINPFVKEYKLKGVEYFLAIWFITMILKTFNSYPLWSSFDLNMFAGYIGYPLLGYWLANKKFPLNDKKLCITGIIMLIVSLSVFVFFNYNKMPFISEIYQNIPIIFMGVGLFIFVMYLDKLNTFNSIKDNLIGKAILSLSICSYGMYFSHVIVVKALSYHNPGSNLLFPLMFVLIVFLSWLLPYVLSKIPYIKTFSGV</sequence>
<dbReference type="AlphaFoldDB" id="A0A8T3VLX0"/>
<reference evidence="8" key="1">
    <citation type="submission" date="2019-04" db="EMBL/GenBank/DDBJ databases">
        <title>Evolution of Biomass-Degrading Anaerobic Consortia Revealed by Metagenomics.</title>
        <authorList>
            <person name="Peng X."/>
        </authorList>
    </citation>
    <scope>NUCLEOTIDE SEQUENCE</scope>
    <source>
        <strain evidence="8">SIG13</strain>
    </source>
</reference>
<name>A0A8T3VLX0_9EURY</name>
<protein>
    <submittedName>
        <fullName evidence="8">Acyltransferase</fullName>
    </submittedName>
</protein>
<evidence type="ECO:0000256" key="4">
    <source>
        <dbReference type="ARBA" id="ARBA00022989"/>
    </source>
</evidence>
<dbReference type="Proteomes" id="UP000713479">
    <property type="component" value="Unassembled WGS sequence"/>
</dbReference>
<feature type="transmembrane region" description="Helical" evidence="6">
    <location>
        <begin position="12"/>
        <end position="33"/>
    </location>
</feature>
<gene>
    <name evidence="8" type="ORF">E7Z74_03780</name>
</gene>
<feature type="transmembrane region" description="Helical" evidence="6">
    <location>
        <begin position="239"/>
        <end position="257"/>
    </location>
</feature>
<dbReference type="GO" id="GO:0005886">
    <property type="term" value="C:plasma membrane"/>
    <property type="evidence" value="ECO:0007669"/>
    <property type="project" value="UniProtKB-SubCell"/>
</dbReference>
<feature type="transmembrane region" description="Helical" evidence="6">
    <location>
        <begin position="269"/>
        <end position="292"/>
    </location>
</feature>
<keyword evidence="5 6" id="KW-0472">Membrane</keyword>
<keyword evidence="2" id="KW-1003">Cell membrane</keyword>
<evidence type="ECO:0000313" key="9">
    <source>
        <dbReference type="Proteomes" id="UP000713479"/>
    </source>
</evidence>
<dbReference type="PANTHER" id="PTHR40074:SF2">
    <property type="entry name" value="O-ACETYLTRANSFERASE WECH"/>
    <property type="match status" value="1"/>
</dbReference>
<proteinExistence type="predicted"/>
<feature type="transmembrane region" description="Helical" evidence="6">
    <location>
        <begin position="304"/>
        <end position="324"/>
    </location>
</feature>
<dbReference type="GO" id="GO:0009246">
    <property type="term" value="P:enterobacterial common antigen biosynthetic process"/>
    <property type="evidence" value="ECO:0007669"/>
    <property type="project" value="TreeGrafter"/>
</dbReference>
<dbReference type="Pfam" id="PF01757">
    <property type="entry name" value="Acyl_transf_3"/>
    <property type="match status" value="1"/>
</dbReference>
<evidence type="ECO:0000256" key="6">
    <source>
        <dbReference type="SAM" id="Phobius"/>
    </source>
</evidence>
<evidence type="ECO:0000256" key="3">
    <source>
        <dbReference type="ARBA" id="ARBA00022692"/>
    </source>
</evidence>
<keyword evidence="8" id="KW-0012">Acyltransferase</keyword>
<dbReference type="EMBL" id="SUTF01000004">
    <property type="protein sequence ID" value="MBE6510371.1"/>
    <property type="molecule type" value="Genomic_DNA"/>
</dbReference>
<feature type="transmembrane region" description="Helical" evidence="6">
    <location>
        <begin position="174"/>
        <end position="195"/>
    </location>
</feature>
<keyword evidence="4 6" id="KW-1133">Transmembrane helix</keyword>
<feature type="transmembrane region" description="Helical" evidence="6">
    <location>
        <begin position="84"/>
        <end position="105"/>
    </location>
</feature>
<comment type="caution">
    <text evidence="8">The sequence shown here is derived from an EMBL/GenBank/DDBJ whole genome shotgun (WGS) entry which is preliminary data.</text>
</comment>
<dbReference type="InterPro" id="IPR002656">
    <property type="entry name" value="Acyl_transf_3_dom"/>
</dbReference>
<organism evidence="8 9">
    <name type="scientific">Methanobrevibacter millerae</name>
    <dbReference type="NCBI Taxonomy" id="230361"/>
    <lineage>
        <taxon>Archaea</taxon>
        <taxon>Methanobacteriati</taxon>
        <taxon>Methanobacteriota</taxon>
        <taxon>Methanomada group</taxon>
        <taxon>Methanobacteria</taxon>
        <taxon>Methanobacteriales</taxon>
        <taxon>Methanobacteriaceae</taxon>
        <taxon>Methanobrevibacter</taxon>
    </lineage>
</organism>
<dbReference type="PANTHER" id="PTHR40074">
    <property type="entry name" value="O-ACETYLTRANSFERASE WECH"/>
    <property type="match status" value="1"/>
</dbReference>
<comment type="subcellular location">
    <subcellularLocation>
        <location evidence="1">Cell membrane</location>
        <topology evidence="1">Multi-pass membrane protein</topology>
    </subcellularLocation>
</comment>
<keyword evidence="8" id="KW-0808">Transferase</keyword>